<evidence type="ECO:0000256" key="1">
    <source>
        <dbReference type="ARBA" id="ARBA00008898"/>
    </source>
</evidence>
<feature type="domain" description="Flavin reductase like" evidence="4">
    <location>
        <begin position="32"/>
        <end position="175"/>
    </location>
</feature>
<name>A0ABY9IIC2_9ACTN</name>
<sequence length="180" mass="19252">MANLTTATAQHTVDSQTPTQKSADSSAFRHVLGHFPTGVVVVTAMHENMPVGVAIGSFASVSLEPPMVGFFPGKSSTTWPHIQEAGAFVVNVLGDHQREICQAFATSGGDKFHAVAWHQADNGAPVIHDANAWIECDISTVTEAGDHWFVLGRVRDLAVSGDRNPLLFFQGRYASLAGRL</sequence>
<dbReference type="Proteomes" id="UP001235744">
    <property type="component" value="Chromosome"/>
</dbReference>
<comment type="similarity">
    <text evidence="1">Belongs to the non-flavoprotein flavin reductase family.</text>
</comment>
<dbReference type="Pfam" id="PF01613">
    <property type="entry name" value="Flavin_Reduct"/>
    <property type="match status" value="1"/>
</dbReference>
<dbReference type="SMART" id="SM00903">
    <property type="entry name" value="Flavin_Reduct"/>
    <property type="match status" value="1"/>
</dbReference>
<dbReference type="GO" id="GO:0016491">
    <property type="term" value="F:oxidoreductase activity"/>
    <property type="evidence" value="ECO:0007669"/>
    <property type="project" value="UniProtKB-KW"/>
</dbReference>
<evidence type="ECO:0000259" key="4">
    <source>
        <dbReference type="SMART" id="SM00903"/>
    </source>
</evidence>
<accession>A0ABY9IIC2</accession>
<reference evidence="5 6" key="1">
    <citation type="submission" date="2023-03" db="EMBL/GenBank/DDBJ databases">
        <title>Isolation and description of six Streptomyces strains from soil environments, able to metabolize different microbial glucans.</title>
        <authorList>
            <person name="Widen T."/>
            <person name="Larsbrink J."/>
        </authorList>
    </citation>
    <scope>NUCLEOTIDE SEQUENCE [LARGE SCALE GENOMIC DNA]</scope>
    <source>
        <strain evidence="5 6">Alt2</strain>
    </source>
</reference>
<dbReference type="PANTHER" id="PTHR30466:SF11">
    <property type="entry name" value="FLAVIN-DEPENDENT MONOOXYGENASE, REDUCTASE SUBUNIT HSAB"/>
    <property type="match status" value="1"/>
</dbReference>
<dbReference type="EC" id="1.-.-.-" evidence="5"/>
<dbReference type="EMBL" id="CP120988">
    <property type="protein sequence ID" value="WLQ53998.1"/>
    <property type="molecule type" value="Genomic_DNA"/>
</dbReference>
<protein>
    <submittedName>
        <fullName evidence="5">Flavin reductase family protein</fullName>
        <ecNumber evidence="5">1.-.-.-</ecNumber>
    </submittedName>
</protein>
<proteinExistence type="inferred from homology"/>
<keyword evidence="6" id="KW-1185">Reference proteome</keyword>
<dbReference type="InterPro" id="IPR002563">
    <property type="entry name" value="Flavin_Rdtase-like_dom"/>
</dbReference>
<evidence type="ECO:0000256" key="3">
    <source>
        <dbReference type="SAM" id="MobiDB-lite"/>
    </source>
</evidence>
<organism evidence="5 6">
    <name type="scientific">Streptomyces poriferorum</name>
    <dbReference type="NCBI Taxonomy" id="2798799"/>
    <lineage>
        <taxon>Bacteria</taxon>
        <taxon>Bacillati</taxon>
        <taxon>Actinomycetota</taxon>
        <taxon>Actinomycetes</taxon>
        <taxon>Kitasatosporales</taxon>
        <taxon>Streptomycetaceae</taxon>
        <taxon>Streptomyces</taxon>
    </lineage>
</organism>
<dbReference type="InterPro" id="IPR012349">
    <property type="entry name" value="Split_barrel_FMN-bd"/>
</dbReference>
<dbReference type="Gene3D" id="2.30.110.10">
    <property type="entry name" value="Electron Transport, Fmn-binding Protein, Chain A"/>
    <property type="match status" value="1"/>
</dbReference>
<dbReference type="SUPFAM" id="SSF50475">
    <property type="entry name" value="FMN-binding split barrel"/>
    <property type="match status" value="1"/>
</dbReference>
<dbReference type="PANTHER" id="PTHR30466">
    <property type="entry name" value="FLAVIN REDUCTASE"/>
    <property type="match status" value="1"/>
</dbReference>
<evidence type="ECO:0000256" key="2">
    <source>
        <dbReference type="ARBA" id="ARBA00023002"/>
    </source>
</evidence>
<evidence type="ECO:0000313" key="6">
    <source>
        <dbReference type="Proteomes" id="UP001235744"/>
    </source>
</evidence>
<dbReference type="RefSeq" id="WP_306072519.1">
    <property type="nucleotide sequence ID" value="NZ_CP120988.1"/>
</dbReference>
<keyword evidence="2 5" id="KW-0560">Oxidoreductase</keyword>
<gene>
    <name evidence="5" type="ORF">P8A19_00330</name>
</gene>
<feature type="region of interest" description="Disordered" evidence="3">
    <location>
        <begin position="1"/>
        <end position="22"/>
    </location>
</feature>
<evidence type="ECO:0000313" key="5">
    <source>
        <dbReference type="EMBL" id="WLQ53998.1"/>
    </source>
</evidence>
<dbReference type="InterPro" id="IPR050268">
    <property type="entry name" value="NADH-dep_flavin_reductase"/>
</dbReference>